<evidence type="ECO:0000256" key="1">
    <source>
        <dbReference type="ARBA" id="ARBA00022478"/>
    </source>
</evidence>
<dbReference type="InterPro" id="IPR034151">
    <property type="entry name" value="TOPRIM_DnaG_bac"/>
</dbReference>
<comment type="domain">
    <text evidence="12">Contains an N-terminal zinc-binding domain, a central core domain that contains the primase activity, and a C-terminal DnaB-binding domain.</text>
</comment>
<evidence type="ECO:0000256" key="2">
    <source>
        <dbReference type="ARBA" id="ARBA00022515"/>
    </source>
</evidence>
<evidence type="ECO:0000256" key="12">
    <source>
        <dbReference type="HAMAP-Rule" id="MF_00974"/>
    </source>
</evidence>
<dbReference type="SUPFAM" id="SSF56731">
    <property type="entry name" value="DNA primase core"/>
    <property type="match status" value="1"/>
</dbReference>
<comment type="similarity">
    <text evidence="12 13">Belongs to the DnaG primase family.</text>
</comment>
<dbReference type="InterPro" id="IPR006295">
    <property type="entry name" value="DNA_primase_DnaG"/>
</dbReference>
<dbReference type="PIRSF" id="PIRSF002811">
    <property type="entry name" value="DnaG"/>
    <property type="match status" value="1"/>
</dbReference>
<evidence type="ECO:0000256" key="4">
    <source>
        <dbReference type="ARBA" id="ARBA00022695"/>
    </source>
</evidence>
<comment type="subunit">
    <text evidence="12">Monomer. Interacts with DnaB.</text>
</comment>
<evidence type="ECO:0000256" key="9">
    <source>
        <dbReference type="ARBA" id="ARBA00022842"/>
    </source>
</evidence>
<dbReference type="GO" id="GO:0005737">
    <property type="term" value="C:cytoplasm"/>
    <property type="evidence" value="ECO:0007669"/>
    <property type="project" value="TreeGrafter"/>
</dbReference>
<dbReference type="FunFam" id="3.90.580.10:FF:000001">
    <property type="entry name" value="DNA primase"/>
    <property type="match status" value="1"/>
</dbReference>
<dbReference type="InterPro" id="IPR006171">
    <property type="entry name" value="TOPRIM_dom"/>
</dbReference>
<dbReference type="Gene3D" id="3.40.1360.10">
    <property type="match status" value="1"/>
</dbReference>
<evidence type="ECO:0000256" key="7">
    <source>
        <dbReference type="ARBA" id="ARBA00022771"/>
    </source>
</evidence>
<protein>
    <recommendedName>
        <fullName evidence="12 13">DNA primase</fullName>
        <ecNumber evidence="12">2.7.7.101</ecNumber>
    </recommendedName>
</protein>
<dbReference type="InterPro" id="IPR050219">
    <property type="entry name" value="DnaG_primase"/>
</dbReference>
<reference evidence="16" key="1">
    <citation type="submission" date="2023-09" db="EMBL/GenBank/DDBJ databases">
        <title>Arcobacter tbilisiensis sp. nov. isolated from chicken meat in Tbilisi, Georgia.</title>
        <authorList>
            <person name="Matthias R."/>
            <person name="Zautner A.E."/>
        </authorList>
    </citation>
    <scope>NUCLEOTIDE SEQUENCE</scope>
    <source>
        <strain evidence="16">LEO 107</strain>
    </source>
</reference>
<feature type="zinc finger region" description="CHC2-type" evidence="12 14">
    <location>
        <begin position="37"/>
        <end position="61"/>
    </location>
</feature>
<dbReference type="SMART" id="SM00400">
    <property type="entry name" value="ZnF_CHCC"/>
    <property type="match status" value="1"/>
</dbReference>
<dbReference type="SMART" id="SM00493">
    <property type="entry name" value="TOPRIM"/>
    <property type="match status" value="1"/>
</dbReference>
<keyword evidence="4 12" id="KW-0548">Nucleotidyltransferase</keyword>
<evidence type="ECO:0000313" key="16">
    <source>
        <dbReference type="EMBL" id="WNL16283.1"/>
    </source>
</evidence>
<proteinExistence type="inferred from homology"/>
<evidence type="ECO:0000256" key="8">
    <source>
        <dbReference type="ARBA" id="ARBA00022833"/>
    </source>
</evidence>
<dbReference type="PANTHER" id="PTHR30313">
    <property type="entry name" value="DNA PRIMASE"/>
    <property type="match status" value="1"/>
</dbReference>
<name>A0AA96CXX4_9BACT</name>
<dbReference type="GO" id="GO:0003677">
    <property type="term" value="F:DNA binding"/>
    <property type="evidence" value="ECO:0007669"/>
    <property type="project" value="UniProtKB-KW"/>
</dbReference>
<evidence type="ECO:0000256" key="14">
    <source>
        <dbReference type="PIRSR" id="PIRSR002811-1"/>
    </source>
</evidence>
<keyword evidence="1 12" id="KW-0240">DNA-directed RNA polymerase</keyword>
<dbReference type="Pfam" id="PF01807">
    <property type="entry name" value="Zn_ribbon_DnaG"/>
    <property type="match status" value="1"/>
</dbReference>
<dbReference type="EC" id="2.7.7.101" evidence="12"/>
<keyword evidence="3 12" id="KW-0808">Transferase</keyword>
<comment type="cofactor">
    <cofactor evidence="12 13 14">
        <name>Zn(2+)</name>
        <dbReference type="ChEBI" id="CHEBI:29105"/>
    </cofactor>
    <text evidence="12 13 14">Binds 1 zinc ion per monomer.</text>
</comment>
<dbReference type="GO" id="GO:0006269">
    <property type="term" value="P:DNA replication, synthesis of primer"/>
    <property type="evidence" value="ECO:0007669"/>
    <property type="project" value="UniProtKB-UniRule"/>
</dbReference>
<dbReference type="GO" id="GO:0000428">
    <property type="term" value="C:DNA-directed RNA polymerase complex"/>
    <property type="evidence" value="ECO:0007669"/>
    <property type="project" value="UniProtKB-KW"/>
</dbReference>
<dbReference type="Pfam" id="PF13155">
    <property type="entry name" value="Toprim_2"/>
    <property type="match status" value="1"/>
</dbReference>
<evidence type="ECO:0000256" key="11">
    <source>
        <dbReference type="ARBA" id="ARBA00023163"/>
    </source>
</evidence>
<dbReference type="InterPro" id="IPR036977">
    <property type="entry name" value="DNA_primase_Znf_CHC2"/>
</dbReference>
<dbReference type="CDD" id="cd03364">
    <property type="entry name" value="TOPRIM_DnaG_primases"/>
    <property type="match status" value="1"/>
</dbReference>
<keyword evidence="5 12" id="KW-0235">DNA replication</keyword>
<evidence type="ECO:0000256" key="10">
    <source>
        <dbReference type="ARBA" id="ARBA00023125"/>
    </source>
</evidence>
<dbReference type="NCBIfam" id="TIGR01391">
    <property type="entry name" value="dnaG"/>
    <property type="match status" value="1"/>
</dbReference>
<dbReference type="InterPro" id="IPR030846">
    <property type="entry name" value="DnaG_bac"/>
</dbReference>
<dbReference type="SUPFAM" id="SSF57783">
    <property type="entry name" value="Zinc beta-ribbon"/>
    <property type="match status" value="1"/>
</dbReference>
<dbReference type="GO" id="GO:1990077">
    <property type="term" value="C:primosome complex"/>
    <property type="evidence" value="ECO:0007669"/>
    <property type="project" value="UniProtKB-KW"/>
</dbReference>
<dbReference type="InterPro" id="IPR037068">
    <property type="entry name" value="DNA_primase_core_N_sf"/>
</dbReference>
<dbReference type="InterPro" id="IPR013264">
    <property type="entry name" value="DNAG_N"/>
</dbReference>
<dbReference type="InterPro" id="IPR002694">
    <property type="entry name" value="Znf_CHC2"/>
</dbReference>
<keyword evidence="11 12" id="KW-0804">Transcription</keyword>
<evidence type="ECO:0000256" key="13">
    <source>
        <dbReference type="PIRNR" id="PIRNR002811"/>
    </source>
</evidence>
<accession>A0AA96CXX4</accession>
<evidence type="ECO:0000256" key="6">
    <source>
        <dbReference type="ARBA" id="ARBA00022723"/>
    </source>
</evidence>
<keyword evidence="2 12" id="KW-0639">Primosome</keyword>
<keyword evidence="6 12" id="KW-0479">Metal-binding</keyword>
<feature type="domain" description="Toprim" evidence="15">
    <location>
        <begin position="244"/>
        <end position="325"/>
    </location>
</feature>
<dbReference type="EMBL" id="CP134846">
    <property type="protein sequence ID" value="WNL16283.1"/>
    <property type="molecule type" value="Genomic_DNA"/>
</dbReference>
<dbReference type="Pfam" id="PF08275">
    <property type="entry name" value="DNAG_N"/>
    <property type="match status" value="1"/>
</dbReference>
<evidence type="ECO:0000259" key="15">
    <source>
        <dbReference type="PROSITE" id="PS50880"/>
    </source>
</evidence>
<comment type="function">
    <text evidence="12 13">RNA polymerase that catalyzes the synthesis of short RNA molecules used as primers for DNA polymerase during DNA replication.</text>
</comment>
<dbReference type="HAMAP" id="MF_00974">
    <property type="entry name" value="DNA_primase_DnaG"/>
    <property type="match status" value="1"/>
</dbReference>
<comment type="catalytic activity">
    <reaction evidence="12">
        <text>ssDNA + n NTP = ssDNA/pppN(pN)n-1 hybrid + (n-1) diphosphate.</text>
        <dbReference type="EC" id="2.7.7.101"/>
    </reaction>
</comment>
<dbReference type="Gene3D" id="3.90.580.10">
    <property type="entry name" value="Zinc finger, CHC2-type domain"/>
    <property type="match status" value="1"/>
</dbReference>
<keyword evidence="9" id="KW-0460">Magnesium</keyword>
<keyword evidence="8 12" id="KW-0862">Zinc</keyword>
<dbReference type="AlphaFoldDB" id="A0AA96CXX4"/>
<dbReference type="Gene3D" id="3.90.980.10">
    <property type="entry name" value="DNA primase, catalytic core, N-terminal domain"/>
    <property type="match status" value="1"/>
</dbReference>
<evidence type="ECO:0000256" key="3">
    <source>
        <dbReference type="ARBA" id="ARBA00022679"/>
    </source>
</evidence>
<sequence length="530" mass="60663">MIKSSSLEQLKQQIDIIDVISNSIELRKSGANFKACCPFHGEATASFVISPTKQIYHCFGCGVGGDAIKFVQEYQKVNFQEAVEKIANDMNFTLQYEDNYEKKDYQTIFEVVNKFYEDNLNNEHIDYLLSRGLTLESIKKFELGFAPRSDKQIEYMKSQFLNIEDSIDIGILAVDKDKLYARQRERITFPIRNHLNKLIGFGGRTLKDSKEIAKYINSPETKLYNKSKVFYGFNFAKDNIYKKSNIVIVEGNLDVIMMHQIGIDTAVATMGTALTKEHILQIKKANAKAILCFDGDNAGKKAALSASILLSQSEIDGGVVIFENGLDPADMIKDNRVDELHSMINNPLDIIKYSLNTITSNYNLLNAIEKTKALKECVDYLRTLNPIISNEYKGYLANLLNIKSYHIVLGQTDISNNEINIKSELTKADEKFLKTLIEKPDYMDILFGKVDYEAFDNKYFTAFFENDNEDILMPIKIRDDIVIYNEQDFLHACKIKQKKYLENELKKLSNSIEDDVFKKMDILRAKINNL</sequence>
<gene>
    <name evidence="12 16" type="primary">dnaG</name>
    <name evidence="16" type="ORF">RJG54_08670</name>
</gene>
<organism evidence="16">
    <name type="scientific">Arcobacter sp. AZ-2023</name>
    <dbReference type="NCBI Taxonomy" id="3074453"/>
    <lineage>
        <taxon>Bacteria</taxon>
        <taxon>Pseudomonadati</taxon>
        <taxon>Campylobacterota</taxon>
        <taxon>Epsilonproteobacteria</taxon>
        <taxon>Campylobacterales</taxon>
        <taxon>Arcobacteraceae</taxon>
        <taxon>Arcobacter</taxon>
    </lineage>
</organism>
<dbReference type="GO" id="GO:0008270">
    <property type="term" value="F:zinc ion binding"/>
    <property type="evidence" value="ECO:0007669"/>
    <property type="project" value="UniProtKB-UniRule"/>
</dbReference>
<keyword evidence="10 12" id="KW-0238">DNA-binding</keyword>
<dbReference type="PANTHER" id="PTHR30313:SF2">
    <property type="entry name" value="DNA PRIMASE"/>
    <property type="match status" value="1"/>
</dbReference>
<keyword evidence="7 12" id="KW-0863">Zinc-finger</keyword>
<dbReference type="GO" id="GO:0003899">
    <property type="term" value="F:DNA-directed RNA polymerase activity"/>
    <property type="evidence" value="ECO:0007669"/>
    <property type="project" value="UniProtKB-UniRule"/>
</dbReference>
<dbReference type="PROSITE" id="PS50880">
    <property type="entry name" value="TOPRIM"/>
    <property type="match status" value="1"/>
</dbReference>
<evidence type="ECO:0000256" key="5">
    <source>
        <dbReference type="ARBA" id="ARBA00022705"/>
    </source>
</evidence>